<evidence type="ECO:0000313" key="2">
    <source>
        <dbReference type="EMBL" id="RPA89099.1"/>
    </source>
</evidence>
<accession>A0A3N4IT53</accession>
<dbReference type="AlphaFoldDB" id="A0A3N4IT53"/>
<evidence type="ECO:0000313" key="3">
    <source>
        <dbReference type="EMBL" id="RPA96226.1"/>
    </source>
</evidence>
<dbReference type="Proteomes" id="UP000276215">
    <property type="component" value="Unassembled WGS sequence"/>
</dbReference>
<feature type="compositionally biased region" description="Acidic residues" evidence="1">
    <location>
        <begin position="423"/>
        <end position="436"/>
    </location>
</feature>
<evidence type="ECO:0000256" key="1">
    <source>
        <dbReference type="SAM" id="MobiDB-lite"/>
    </source>
</evidence>
<protein>
    <submittedName>
        <fullName evidence="2">Uncharacterized protein</fullName>
    </submittedName>
</protein>
<dbReference type="EMBL" id="ML120416">
    <property type="protein sequence ID" value="RPA96226.1"/>
    <property type="molecule type" value="Genomic_DNA"/>
</dbReference>
<evidence type="ECO:0000313" key="4">
    <source>
        <dbReference type="Proteomes" id="UP000276215"/>
    </source>
</evidence>
<dbReference type="EMBL" id="ML120614">
    <property type="protein sequence ID" value="RPA89099.1"/>
    <property type="molecule type" value="Genomic_DNA"/>
</dbReference>
<gene>
    <name evidence="3" type="ORF">L873DRAFT_1791716</name>
    <name evidence="2" type="ORF">L873DRAFT_1796314</name>
</gene>
<proteinExistence type="predicted"/>
<reference evidence="2 4" key="1">
    <citation type="journal article" date="2018" name="Nat. Ecol. Evol.">
        <title>Pezizomycetes genomes reveal the molecular basis of ectomycorrhizal truffle lifestyle.</title>
        <authorList>
            <person name="Murat C."/>
            <person name="Payen T."/>
            <person name="Noel B."/>
            <person name="Kuo A."/>
            <person name="Morin E."/>
            <person name="Chen J."/>
            <person name="Kohler A."/>
            <person name="Krizsan K."/>
            <person name="Balestrini R."/>
            <person name="Da Silva C."/>
            <person name="Montanini B."/>
            <person name="Hainaut M."/>
            <person name="Levati E."/>
            <person name="Barry K.W."/>
            <person name="Belfiori B."/>
            <person name="Cichocki N."/>
            <person name="Clum A."/>
            <person name="Dockter R.B."/>
            <person name="Fauchery L."/>
            <person name="Guy J."/>
            <person name="Iotti M."/>
            <person name="Le Tacon F."/>
            <person name="Lindquist E.A."/>
            <person name="Lipzen A."/>
            <person name="Malagnac F."/>
            <person name="Mello A."/>
            <person name="Molinier V."/>
            <person name="Miyauchi S."/>
            <person name="Poulain J."/>
            <person name="Riccioni C."/>
            <person name="Rubini A."/>
            <person name="Sitrit Y."/>
            <person name="Splivallo R."/>
            <person name="Traeger S."/>
            <person name="Wang M."/>
            <person name="Zifcakova L."/>
            <person name="Wipf D."/>
            <person name="Zambonelli A."/>
            <person name="Paolocci F."/>
            <person name="Nowrousian M."/>
            <person name="Ottonello S."/>
            <person name="Baldrian P."/>
            <person name="Spatafora J.W."/>
            <person name="Henrissat B."/>
            <person name="Nagy L.G."/>
            <person name="Aury J.M."/>
            <person name="Wincker P."/>
            <person name="Grigoriev I.V."/>
            <person name="Bonfante P."/>
            <person name="Martin F.M."/>
        </authorList>
    </citation>
    <scope>NUCLEOTIDE SEQUENCE [LARGE SCALE GENOMIC DNA]</scope>
    <source>
        <strain evidence="2 4">120613-1</strain>
    </source>
</reference>
<dbReference type="OrthoDB" id="6105938at2759"/>
<name>A0A3N4IT53_9PEZI</name>
<sequence>MLLSKFPLHTLFHRNPPFLLPFLLPTGKNQKSHLSTKNAPKVLASFFKPYNYAEYTFAPQSPPDADAEFARLVRARKWGEKNVAKHRKRLQQAVLIGEFFEKFEEGGKAGGYVYDVGSDYIREFWRMCKVKGWAKGSLVQEKARKELEGLAGVKIKEVKMKGGSSQSTGDKGKAFEGRTPVEEFLLRHQHPGYMFANGSPEVEFQALVKAEQGAWEMRDPGIGERVSFEDTKEFKALKKGFNAAMDEYFDAILGEEKSPKHPKSWNILFEQFGLGEPPEKHAEAEETLKAMFVNIKDYLELLHPHKNATGTHKPKSPIDFHRLRFPNCENLAIYSYVTCRIRKARQPPLKFFLQYILRELGKSNIAADAMALGSTNGPQFRVKVREYLRVIFPEDWRELDEEIEQWEKDWKARKEAEGKVGEVEEVEEKEAEEGRL</sequence>
<organism evidence="2 4">
    <name type="scientific">Choiromyces venosus 120613-1</name>
    <dbReference type="NCBI Taxonomy" id="1336337"/>
    <lineage>
        <taxon>Eukaryota</taxon>
        <taxon>Fungi</taxon>
        <taxon>Dikarya</taxon>
        <taxon>Ascomycota</taxon>
        <taxon>Pezizomycotina</taxon>
        <taxon>Pezizomycetes</taxon>
        <taxon>Pezizales</taxon>
        <taxon>Tuberaceae</taxon>
        <taxon>Choiromyces</taxon>
    </lineage>
</organism>
<keyword evidence="4" id="KW-1185">Reference proteome</keyword>
<feature type="region of interest" description="Disordered" evidence="1">
    <location>
        <begin position="415"/>
        <end position="436"/>
    </location>
</feature>